<evidence type="ECO:0000256" key="2">
    <source>
        <dbReference type="ARBA" id="ARBA00022448"/>
    </source>
</evidence>
<proteinExistence type="inferred from homology"/>
<feature type="transmembrane region" description="Helical" evidence="9">
    <location>
        <begin position="286"/>
        <end position="312"/>
    </location>
</feature>
<feature type="transmembrane region" description="Helical" evidence="9">
    <location>
        <begin position="126"/>
        <end position="145"/>
    </location>
</feature>
<dbReference type="GO" id="GO:0022857">
    <property type="term" value="F:transmembrane transporter activity"/>
    <property type="evidence" value="ECO:0007669"/>
    <property type="project" value="InterPro"/>
</dbReference>
<dbReference type="GO" id="GO:0140115">
    <property type="term" value="P:export across plasma membrane"/>
    <property type="evidence" value="ECO:0007669"/>
    <property type="project" value="UniProtKB-ARBA"/>
</dbReference>
<evidence type="ECO:0000256" key="3">
    <source>
        <dbReference type="ARBA" id="ARBA00022475"/>
    </source>
</evidence>
<keyword evidence="6 9" id="KW-0472">Membrane</keyword>
<dbReference type="PROSITE" id="PS00216">
    <property type="entry name" value="SUGAR_TRANSPORT_1"/>
    <property type="match status" value="1"/>
</dbReference>
<feature type="transmembrane region" description="Helical" evidence="9">
    <location>
        <begin position="94"/>
        <end position="114"/>
    </location>
</feature>
<dbReference type="InterPro" id="IPR005829">
    <property type="entry name" value="Sugar_transporter_CS"/>
</dbReference>
<evidence type="ECO:0000256" key="5">
    <source>
        <dbReference type="ARBA" id="ARBA00022989"/>
    </source>
</evidence>
<feature type="transmembrane region" description="Helical" evidence="9">
    <location>
        <begin position="151"/>
        <end position="175"/>
    </location>
</feature>
<dbReference type="PANTHER" id="PTHR23502:SF186">
    <property type="entry name" value="MAJOR FACILITATOR SUPERFAMILY (MFS) PROFILE DOMAIN-CONTAINING PROTEIN"/>
    <property type="match status" value="1"/>
</dbReference>
<feature type="transmembrane region" description="Helical" evidence="9">
    <location>
        <begin position="214"/>
        <end position="234"/>
    </location>
</feature>
<dbReference type="InterPro" id="IPR011701">
    <property type="entry name" value="MFS"/>
</dbReference>
<dbReference type="PROSITE" id="PS50850">
    <property type="entry name" value="MFS"/>
    <property type="match status" value="1"/>
</dbReference>
<name>A0A164WZM2_9AGAM</name>
<dbReference type="Pfam" id="PF07690">
    <property type="entry name" value="MFS_1"/>
    <property type="match status" value="1"/>
</dbReference>
<dbReference type="STRING" id="1314777.A0A164WZM2"/>
<sequence>MSNSLQSPDPEKAFRGDDGTFKGAPSNDHNVVGPSALEWDSPADPDNPKNWKMRQRVPIAGVIIVIGFLAGFISSASVPGTPGTQAEFHVQNKIIATLPTSLYVLGFGLGPYVLAPLSELYGRKIVYQATISSFTLIQIGCALSPSLPTLIILRLIAGCFGSIAPSLGPASMSDLFAAHERGISNSLLSIGVLTGPPMGTVIGSFVVSAKPWPWIYWLTTAFSGIVLIANVLFFKETYEPFILRRRLRKRSQHTNLSSSVPGIQDVTTLFLRAITRPLRFMYTSPIVMILGAFQAYSFAMLYLILVSLPLLFGSDHQVSKSNNLFTYNFTPIQEGLSYLGLVIGFILGGTFQMRAQTFIYRTLTEKNGVGRPEYRLLPMTISAVFFPIGLLWYGWSAEAHRHWILPEIGLVIFAFGVFLNFQSVQLYVAEAFIPFSASALAAITLLRCIAGAAFPLFGQAMFIKLGYGWASTVLAMLFIPAVPVPWVLYRVGERLRNRFPFKP</sequence>
<dbReference type="GO" id="GO:0005886">
    <property type="term" value="C:plasma membrane"/>
    <property type="evidence" value="ECO:0007669"/>
    <property type="project" value="UniProtKB-SubCell"/>
</dbReference>
<gene>
    <name evidence="11" type="ORF">SISNIDRAFT_542178</name>
</gene>
<dbReference type="OrthoDB" id="6770063at2759"/>
<evidence type="ECO:0000256" key="7">
    <source>
        <dbReference type="ARBA" id="ARBA00038459"/>
    </source>
</evidence>
<dbReference type="InterPro" id="IPR036259">
    <property type="entry name" value="MFS_trans_sf"/>
</dbReference>
<evidence type="ECO:0000256" key="8">
    <source>
        <dbReference type="SAM" id="MobiDB-lite"/>
    </source>
</evidence>
<accession>A0A164WZM2</accession>
<evidence type="ECO:0000256" key="9">
    <source>
        <dbReference type="SAM" id="Phobius"/>
    </source>
</evidence>
<feature type="transmembrane region" description="Helical" evidence="9">
    <location>
        <begin position="431"/>
        <end position="454"/>
    </location>
</feature>
<feature type="transmembrane region" description="Helical" evidence="9">
    <location>
        <begin position="466"/>
        <end position="489"/>
    </location>
</feature>
<keyword evidence="2" id="KW-0813">Transport</keyword>
<feature type="transmembrane region" description="Helical" evidence="9">
    <location>
        <begin position="187"/>
        <end position="208"/>
    </location>
</feature>
<keyword evidence="12" id="KW-1185">Reference proteome</keyword>
<keyword evidence="4 9" id="KW-0812">Transmembrane</keyword>
<dbReference type="Gene3D" id="1.20.1250.20">
    <property type="entry name" value="MFS general substrate transporter like domains"/>
    <property type="match status" value="1"/>
</dbReference>
<dbReference type="AlphaFoldDB" id="A0A164WZM2"/>
<dbReference type="CDD" id="cd17323">
    <property type="entry name" value="MFS_Tpo1_MDR_like"/>
    <property type="match status" value="1"/>
</dbReference>
<keyword evidence="3" id="KW-1003">Cell membrane</keyword>
<dbReference type="InterPro" id="IPR020846">
    <property type="entry name" value="MFS_dom"/>
</dbReference>
<organism evidence="11 12">
    <name type="scientific">Sistotremastrum niveocremeum HHB9708</name>
    <dbReference type="NCBI Taxonomy" id="1314777"/>
    <lineage>
        <taxon>Eukaryota</taxon>
        <taxon>Fungi</taxon>
        <taxon>Dikarya</taxon>
        <taxon>Basidiomycota</taxon>
        <taxon>Agaricomycotina</taxon>
        <taxon>Agaricomycetes</taxon>
        <taxon>Sistotremastrales</taxon>
        <taxon>Sistotremastraceae</taxon>
        <taxon>Sertulicium</taxon>
        <taxon>Sertulicium niveocremeum</taxon>
    </lineage>
</organism>
<dbReference type="Proteomes" id="UP000076722">
    <property type="component" value="Unassembled WGS sequence"/>
</dbReference>
<comment type="similarity">
    <text evidence="7">Belongs to the major facilitator superfamily. DHA1 family. Polyamines/proton antiporter (TC 2.A.1.2.16) subfamily.</text>
</comment>
<feature type="transmembrane region" description="Helical" evidence="9">
    <location>
        <begin position="57"/>
        <end position="74"/>
    </location>
</feature>
<comment type="subcellular location">
    <subcellularLocation>
        <location evidence="1">Cell membrane</location>
        <topology evidence="1">Multi-pass membrane protein</topology>
    </subcellularLocation>
</comment>
<evidence type="ECO:0000256" key="6">
    <source>
        <dbReference type="ARBA" id="ARBA00023136"/>
    </source>
</evidence>
<feature type="region of interest" description="Disordered" evidence="8">
    <location>
        <begin position="1"/>
        <end position="50"/>
    </location>
</feature>
<evidence type="ECO:0000313" key="12">
    <source>
        <dbReference type="Proteomes" id="UP000076722"/>
    </source>
</evidence>
<feature type="compositionally biased region" description="Basic and acidic residues" evidence="8">
    <location>
        <begin position="9"/>
        <end position="20"/>
    </location>
</feature>
<evidence type="ECO:0000313" key="11">
    <source>
        <dbReference type="EMBL" id="KZS95508.1"/>
    </source>
</evidence>
<feature type="transmembrane region" description="Helical" evidence="9">
    <location>
        <begin position="335"/>
        <end position="355"/>
    </location>
</feature>
<evidence type="ECO:0000256" key="1">
    <source>
        <dbReference type="ARBA" id="ARBA00004651"/>
    </source>
</evidence>
<protein>
    <submittedName>
        <fullName evidence="11">MFS general substrate transporter</fullName>
    </submittedName>
</protein>
<reference evidence="11 12" key="1">
    <citation type="journal article" date="2016" name="Mol. Biol. Evol.">
        <title>Comparative Genomics of Early-Diverging Mushroom-Forming Fungi Provides Insights into the Origins of Lignocellulose Decay Capabilities.</title>
        <authorList>
            <person name="Nagy L.G."/>
            <person name="Riley R."/>
            <person name="Tritt A."/>
            <person name="Adam C."/>
            <person name="Daum C."/>
            <person name="Floudas D."/>
            <person name="Sun H."/>
            <person name="Yadav J.S."/>
            <person name="Pangilinan J."/>
            <person name="Larsson K.H."/>
            <person name="Matsuura K."/>
            <person name="Barry K."/>
            <person name="Labutti K."/>
            <person name="Kuo R."/>
            <person name="Ohm R.A."/>
            <person name="Bhattacharya S.S."/>
            <person name="Shirouzu T."/>
            <person name="Yoshinaga Y."/>
            <person name="Martin F.M."/>
            <person name="Grigoriev I.V."/>
            <person name="Hibbett D.S."/>
        </authorList>
    </citation>
    <scope>NUCLEOTIDE SEQUENCE [LARGE SCALE GENOMIC DNA]</scope>
    <source>
        <strain evidence="11 12">HHB9708</strain>
    </source>
</reference>
<dbReference type="EMBL" id="KV419401">
    <property type="protein sequence ID" value="KZS95508.1"/>
    <property type="molecule type" value="Genomic_DNA"/>
</dbReference>
<feature type="transmembrane region" description="Helical" evidence="9">
    <location>
        <begin position="376"/>
        <end position="395"/>
    </location>
</feature>
<dbReference type="PANTHER" id="PTHR23502">
    <property type="entry name" value="MAJOR FACILITATOR SUPERFAMILY"/>
    <property type="match status" value="1"/>
</dbReference>
<keyword evidence="5 9" id="KW-1133">Transmembrane helix</keyword>
<dbReference type="GO" id="GO:0042908">
    <property type="term" value="P:xenobiotic transport"/>
    <property type="evidence" value="ECO:0007669"/>
    <property type="project" value="UniProtKB-ARBA"/>
</dbReference>
<feature type="transmembrane region" description="Helical" evidence="9">
    <location>
        <begin position="401"/>
        <end position="419"/>
    </location>
</feature>
<feature type="domain" description="Major facilitator superfamily (MFS) profile" evidence="10">
    <location>
        <begin position="59"/>
        <end position="495"/>
    </location>
</feature>
<evidence type="ECO:0000256" key="4">
    <source>
        <dbReference type="ARBA" id="ARBA00022692"/>
    </source>
</evidence>
<evidence type="ECO:0000259" key="10">
    <source>
        <dbReference type="PROSITE" id="PS50850"/>
    </source>
</evidence>
<dbReference type="SUPFAM" id="SSF103473">
    <property type="entry name" value="MFS general substrate transporter"/>
    <property type="match status" value="1"/>
</dbReference>